<comment type="caution">
    <text evidence="1">The sequence shown here is derived from an EMBL/GenBank/DDBJ whole genome shotgun (WGS) entry which is preliminary data.</text>
</comment>
<organism evidence="1 2">
    <name type="scientific">Riccia fluitans</name>
    <dbReference type="NCBI Taxonomy" id="41844"/>
    <lineage>
        <taxon>Eukaryota</taxon>
        <taxon>Viridiplantae</taxon>
        <taxon>Streptophyta</taxon>
        <taxon>Embryophyta</taxon>
        <taxon>Marchantiophyta</taxon>
        <taxon>Marchantiopsida</taxon>
        <taxon>Marchantiidae</taxon>
        <taxon>Marchantiales</taxon>
        <taxon>Ricciaceae</taxon>
        <taxon>Riccia</taxon>
    </lineage>
</organism>
<gene>
    <name evidence="1" type="ORF">R1flu_011300</name>
</gene>
<proteinExistence type="predicted"/>
<dbReference type="Proteomes" id="UP001605036">
    <property type="component" value="Unassembled WGS sequence"/>
</dbReference>
<dbReference type="AlphaFoldDB" id="A0ABD1Z8F2"/>
<evidence type="ECO:0000313" key="1">
    <source>
        <dbReference type="EMBL" id="KAL2643713.1"/>
    </source>
</evidence>
<sequence length="79" mass="8662">MVTIHVLSWTLTGPYGPVPEPSEGSMCSSVIESNTEMSGAFQLVMLVGCNHGSFYERLSSFYTRYNSGGRLIHRPSMGD</sequence>
<accession>A0ABD1Z8F2</accession>
<dbReference type="EMBL" id="JBHFFA010000002">
    <property type="protein sequence ID" value="KAL2643713.1"/>
    <property type="molecule type" value="Genomic_DNA"/>
</dbReference>
<keyword evidence="2" id="KW-1185">Reference proteome</keyword>
<reference evidence="1 2" key="1">
    <citation type="submission" date="2024-09" db="EMBL/GenBank/DDBJ databases">
        <title>Chromosome-scale assembly of Riccia fluitans.</title>
        <authorList>
            <person name="Paukszto L."/>
            <person name="Sawicki J."/>
            <person name="Karawczyk K."/>
            <person name="Piernik-Szablinska J."/>
            <person name="Szczecinska M."/>
            <person name="Mazdziarz M."/>
        </authorList>
    </citation>
    <scope>NUCLEOTIDE SEQUENCE [LARGE SCALE GENOMIC DNA]</scope>
    <source>
        <strain evidence="1">Rf_01</strain>
        <tissue evidence="1">Aerial parts of the thallus</tissue>
    </source>
</reference>
<evidence type="ECO:0000313" key="2">
    <source>
        <dbReference type="Proteomes" id="UP001605036"/>
    </source>
</evidence>
<protein>
    <submittedName>
        <fullName evidence="1">Uncharacterized protein</fullName>
    </submittedName>
</protein>
<name>A0ABD1Z8F2_9MARC</name>